<accession>A0A0E1VT62</accession>
<dbReference type="Proteomes" id="UP000001812">
    <property type="component" value="Chromosome II"/>
</dbReference>
<name>A0A0E1VT62_BURPE</name>
<sequence length="111" mass="12104">MACEDTSDGGRVVCIAVRVLSDVVDAALAAVPARGGYRYRERCGAWSGDVRRVLASSERDENVMRARRHASRCFADDDGPAATKQSKQSKRSMPASACCANGRDARRRPMR</sequence>
<protein>
    <submittedName>
        <fullName evidence="2">Uncharacterized protein</fullName>
    </submittedName>
</protein>
<gene>
    <name evidence="2" type="ORF">BURPS1710A_A1998</name>
</gene>
<reference evidence="2" key="1">
    <citation type="submission" date="2009-05" db="EMBL/GenBank/DDBJ databases">
        <authorList>
            <person name="Harkins D.M."/>
            <person name="DeShazer D."/>
            <person name="Woods D.E."/>
            <person name="Brinkac L.M."/>
            <person name="Brown K.A."/>
            <person name="Hung G.C."/>
            <person name="Tuanyok A."/>
            <person name="Zhang B."/>
            <person name="Nierman W.C."/>
        </authorList>
    </citation>
    <scope>NUCLEOTIDE SEQUENCE [LARGE SCALE GENOMIC DNA]</scope>
    <source>
        <strain evidence="2">1710a</strain>
    </source>
</reference>
<evidence type="ECO:0000313" key="2">
    <source>
        <dbReference type="EMBL" id="EET04110.1"/>
    </source>
</evidence>
<evidence type="ECO:0000256" key="1">
    <source>
        <dbReference type="SAM" id="MobiDB-lite"/>
    </source>
</evidence>
<proteinExistence type="predicted"/>
<dbReference type="EMBL" id="CM000833">
    <property type="protein sequence ID" value="EET04110.1"/>
    <property type="molecule type" value="Genomic_DNA"/>
</dbReference>
<dbReference type="AlphaFoldDB" id="A0A0E1VT62"/>
<feature type="region of interest" description="Disordered" evidence="1">
    <location>
        <begin position="74"/>
        <end position="111"/>
    </location>
</feature>
<dbReference type="HOGENOM" id="CLU_2153598_0_0_4"/>
<organism evidence="2">
    <name type="scientific">Burkholderia pseudomallei 1710a</name>
    <dbReference type="NCBI Taxonomy" id="320371"/>
    <lineage>
        <taxon>Bacteria</taxon>
        <taxon>Pseudomonadati</taxon>
        <taxon>Pseudomonadota</taxon>
        <taxon>Betaproteobacteria</taxon>
        <taxon>Burkholderiales</taxon>
        <taxon>Burkholderiaceae</taxon>
        <taxon>Burkholderia</taxon>
        <taxon>pseudomallei group</taxon>
    </lineage>
</organism>